<evidence type="ECO:0000256" key="1">
    <source>
        <dbReference type="ARBA" id="ARBA00023159"/>
    </source>
</evidence>
<sequence>MSELSKSVAGEITCGLPASLGSTLTTPLLKRFLDSYPLVRLSLVEGLSGHLYEWLLRGDLDLAALYMPSVNNSLFSEFILSDQIYLVWANDGIPAPETIPFDEAVGKPLILSSAAHALRKRVEHIASQRNLKVNIRCQVDSIAAIRNLVLEGYGYALMPVSLIQSELEQGMVTCSRLVDPTLNRDLLLAMSPYTRNTPLTRTLRREIRQLVSDTTSGVLPTGH</sequence>
<dbReference type="SUPFAM" id="SSF53850">
    <property type="entry name" value="Periplasmic binding protein-like II"/>
    <property type="match status" value="1"/>
</dbReference>
<accession>A0ABW2BB60</accession>
<dbReference type="Pfam" id="PF03466">
    <property type="entry name" value="LysR_substrate"/>
    <property type="match status" value="1"/>
</dbReference>
<dbReference type="Proteomes" id="UP001596353">
    <property type="component" value="Unassembled WGS sequence"/>
</dbReference>
<gene>
    <name evidence="3" type="ORF">ACFQFQ_27485</name>
</gene>
<dbReference type="PANTHER" id="PTHR30293:SF0">
    <property type="entry name" value="NITROGEN ASSIMILATION REGULATORY PROTEIN NAC"/>
    <property type="match status" value="1"/>
</dbReference>
<proteinExistence type="predicted"/>
<evidence type="ECO:0000259" key="2">
    <source>
        <dbReference type="Pfam" id="PF03466"/>
    </source>
</evidence>
<feature type="domain" description="LysR substrate-binding" evidence="2">
    <location>
        <begin position="7"/>
        <end position="209"/>
    </location>
</feature>
<comment type="caution">
    <text evidence="3">The sequence shown here is derived from an EMBL/GenBank/DDBJ whole genome shotgun (WGS) entry which is preliminary data.</text>
</comment>
<evidence type="ECO:0000313" key="4">
    <source>
        <dbReference type="Proteomes" id="UP001596353"/>
    </source>
</evidence>
<evidence type="ECO:0000313" key="3">
    <source>
        <dbReference type="EMBL" id="MFC6762432.1"/>
    </source>
</evidence>
<dbReference type="InterPro" id="IPR005119">
    <property type="entry name" value="LysR_subst-bd"/>
</dbReference>
<dbReference type="EMBL" id="JBHSWG010000004">
    <property type="protein sequence ID" value="MFC6762432.1"/>
    <property type="molecule type" value="Genomic_DNA"/>
</dbReference>
<dbReference type="PANTHER" id="PTHR30293">
    <property type="entry name" value="TRANSCRIPTIONAL REGULATORY PROTEIN NAC-RELATED"/>
    <property type="match status" value="1"/>
</dbReference>
<reference evidence="4" key="1">
    <citation type="journal article" date="2019" name="Int. J. Syst. Evol. Microbiol.">
        <title>The Global Catalogue of Microorganisms (GCM) 10K type strain sequencing project: providing services to taxonomists for standard genome sequencing and annotation.</title>
        <authorList>
            <consortium name="The Broad Institute Genomics Platform"/>
            <consortium name="The Broad Institute Genome Sequencing Center for Infectious Disease"/>
            <person name="Wu L."/>
            <person name="Ma J."/>
        </authorList>
    </citation>
    <scope>NUCLEOTIDE SEQUENCE [LARGE SCALE GENOMIC DNA]</scope>
    <source>
        <strain evidence="4">CCUG 66188</strain>
    </source>
</reference>
<organism evidence="3 4">
    <name type="scientific">Sulfitobacter porphyrae</name>
    <dbReference type="NCBI Taxonomy" id="1246864"/>
    <lineage>
        <taxon>Bacteria</taxon>
        <taxon>Pseudomonadati</taxon>
        <taxon>Pseudomonadota</taxon>
        <taxon>Alphaproteobacteria</taxon>
        <taxon>Rhodobacterales</taxon>
        <taxon>Roseobacteraceae</taxon>
        <taxon>Sulfitobacter</taxon>
    </lineage>
</organism>
<protein>
    <submittedName>
        <fullName evidence="3">LysR substrate-binding domain-containing protein</fullName>
    </submittedName>
</protein>
<keyword evidence="1" id="KW-0010">Activator</keyword>
<dbReference type="Gene3D" id="3.40.190.290">
    <property type="match status" value="1"/>
</dbReference>
<name>A0ABW2BB60_9RHOB</name>
<keyword evidence="4" id="KW-1185">Reference proteome</keyword>